<keyword evidence="2" id="KW-1185">Reference proteome</keyword>
<protein>
    <submittedName>
        <fullName evidence="1">Uncharacterized protein</fullName>
    </submittedName>
</protein>
<accession>A0AAD9MQG7</accession>
<proteinExistence type="predicted"/>
<dbReference type="EMBL" id="JAODUP010001520">
    <property type="protein sequence ID" value="KAK2139991.1"/>
    <property type="molecule type" value="Genomic_DNA"/>
</dbReference>
<organism evidence="1 2">
    <name type="scientific">Paralvinella palmiformis</name>
    <dbReference type="NCBI Taxonomy" id="53620"/>
    <lineage>
        <taxon>Eukaryota</taxon>
        <taxon>Metazoa</taxon>
        <taxon>Spiralia</taxon>
        <taxon>Lophotrochozoa</taxon>
        <taxon>Annelida</taxon>
        <taxon>Polychaeta</taxon>
        <taxon>Sedentaria</taxon>
        <taxon>Canalipalpata</taxon>
        <taxon>Terebellida</taxon>
        <taxon>Terebelliformia</taxon>
        <taxon>Alvinellidae</taxon>
        <taxon>Paralvinella</taxon>
    </lineage>
</organism>
<dbReference type="Proteomes" id="UP001208570">
    <property type="component" value="Unassembled WGS sequence"/>
</dbReference>
<gene>
    <name evidence="1" type="ORF">LSH36_1524g00000</name>
</gene>
<comment type="caution">
    <text evidence="1">The sequence shown here is derived from an EMBL/GenBank/DDBJ whole genome shotgun (WGS) entry which is preliminary data.</text>
</comment>
<dbReference type="AlphaFoldDB" id="A0AAD9MQG7"/>
<dbReference type="InterPro" id="IPR011604">
    <property type="entry name" value="PDDEXK-like_dom_sf"/>
</dbReference>
<evidence type="ECO:0000313" key="1">
    <source>
        <dbReference type="EMBL" id="KAK2139991.1"/>
    </source>
</evidence>
<feature type="non-terminal residue" evidence="1">
    <location>
        <position position="1"/>
    </location>
</feature>
<evidence type="ECO:0000313" key="2">
    <source>
        <dbReference type="Proteomes" id="UP001208570"/>
    </source>
</evidence>
<reference evidence="1" key="1">
    <citation type="journal article" date="2023" name="Mol. Biol. Evol.">
        <title>Third-Generation Sequencing Reveals the Adaptive Role of the Epigenome in Three Deep-Sea Polychaetes.</title>
        <authorList>
            <person name="Perez M."/>
            <person name="Aroh O."/>
            <person name="Sun Y."/>
            <person name="Lan Y."/>
            <person name="Juniper S.K."/>
            <person name="Young C.R."/>
            <person name="Angers B."/>
            <person name="Qian P.Y."/>
        </authorList>
    </citation>
    <scope>NUCLEOTIDE SEQUENCE</scope>
    <source>
        <strain evidence="1">P08H-3</strain>
    </source>
</reference>
<sequence>KGLCVLPQATLGNTLCQARTFIHAVQAPQYKANQTLEKYQRIALNEYTVNRNVVVRCSGIEVCRNAPYLSCSPDGLVGCDSFEEVKYFGAKLCHPFLCHTFMSLMTKWPSKPTSFTYTKL</sequence>
<name>A0AAD9MQG7_9ANNE</name>
<dbReference type="Gene3D" id="3.90.320.10">
    <property type="match status" value="1"/>
</dbReference>